<keyword evidence="2" id="KW-0808">Transferase</keyword>
<dbReference type="CDD" id="cd04301">
    <property type="entry name" value="NAT_SF"/>
    <property type="match status" value="1"/>
</dbReference>
<evidence type="ECO:0000313" key="2">
    <source>
        <dbReference type="EMBL" id="MER6616207.1"/>
    </source>
</evidence>
<organism evidence="2 3">
    <name type="scientific">Streptomyces xantholiticus</name>
    <dbReference type="NCBI Taxonomy" id="68285"/>
    <lineage>
        <taxon>Bacteria</taxon>
        <taxon>Bacillati</taxon>
        <taxon>Actinomycetota</taxon>
        <taxon>Actinomycetes</taxon>
        <taxon>Kitasatosporales</taxon>
        <taxon>Streptomycetaceae</taxon>
        <taxon>Streptomyces</taxon>
    </lineage>
</organism>
<dbReference type="Gene3D" id="3.40.630.30">
    <property type="match status" value="1"/>
</dbReference>
<dbReference type="PANTHER" id="PTHR47237">
    <property type="entry name" value="SLL0310 PROTEIN"/>
    <property type="match status" value="1"/>
</dbReference>
<dbReference type="SUPFAM" id="SSF55729">
    <property type="entry name" value="Acyl-CoA N-acyltransferases (Nat)"/>
    <property type="match status" value="1"/>
</dbReference>
<dbReference type="InterPro" id="IPR052729">
    <property type="entry name" value="Acyl/Acetyltrans_Enzymes"/>
</dbReference>
<dbReference type="InterPro" id="IPR000182">
    <property type="entry name" value="GNAT_dom"/>
</dbReference>
<name>A0ABV1V0Z8_9ACTN</name>
<comment type="caution">
    <text evidence="2">The sequence shown here is derived from an EMBL/GenBank/DDBJ whole genome shotgun (WGS) entry which is preliminary data.</text>
</comment>
<gene>
    <name evidence="2" type="ORF">ABT276_23120</name>
</gene>
<sequence>MGYFEVRGASVQEIDLMRDWAEEEGWNPGDSDRLAFTAADPQGFLIGRLDGEPVGCISAVRYGTGSGFIGFYITRPEVRGQGYGIRLWRAGMERLAGRVVGLDGVVEQQENYRRSGFVRSWNNVRFEGPPTHGAAPPQGVVLVDGRSLPMGQLAAYDRRFFPEARDAFLAAWVGLPGRASLAAVRDGELCGFGVVRPCSGASRIGPLYAADAEVAEALFGALATAAGGGAVAVDVPDHNGPALKMAERLGLSPSFEAARMYVGPVPDTEQAGVFGVTSLELG</sequence>
<protein>
    <submittedName>
        <fullName evidence="2">GNAT family N-acetyltransferase</fullName>
        <ecNumber evidence="2">2.3.1.-</ecNumber>
    </submittedName>
</protein>
<keyword evidence="2" id="KW-0012">Acyltransferase</keyword>
<evidence type="ECO:0000313" key="3">
    <source>
        <dbReference type="Proteomes" id="UP001445472"/>
    </source>
</evidence>
<dbReference type="Gene3D" id="3.40.630.90">
    <property type="match status" value="1"/>
</dbReference>
<evidence type="ECO:0000259" key="1">
    <source>
        <dbReference type="PROSITE" id="PS51186"/>
    </source>
</evidence>
<dbReference type="InterPro" id="IPR041496">
    <property type="entry name" value="YitH/HolE_GNAT"/>
</dbReference>
<accession>A0ABV1V0Z8</accession>
<dbReference type="PROSITE" id="PS51186">
    <property type="entry name" value="GNAT"/>
    <property type="match status" value="1"/>
</dbReference>
<dbReference type="EC" id="2.3.1.-" evidence="2"/>
<dbReference type="Pfam" id="PF00583">
    <property type="entry name" value="Acetyltransf_1"/>
    <property type="match status" value="1"/>
</dbReference>
<dbReference type="Proteomes" id="UP001445472">
    <property type="component" value="Unassembled WGS sequence"/>
</dbReference>
<dbReference type="GO" id="GO:0016746">
    <property type="term" value="F:acyltransferase activity"/>
    <property type="evidence" value="ECO:0007669"/>
    <property type="project" value="UniProtKB-KW"/>
</dbReference>
<dbReference type="EMBL" id="JBEPBX010000022">
    <property type="protein sequence ID" value="MER6616207.1"/>
    <property type="molecule type" value="Genomic_DNA"/>
</dbReference>
<dbReference type="PANTHER" id="PTHR47237:SF1">
    <property type="entry name" value="SLL0310 PROTEIN"/>
    <property type="match status" value="1"/>
</dbReference>
<keyword evidence="3" id="KW-1185">Reference proteome</keyword>
<reference evidence="2 3" key="1">
    <citation type="submission" date="2024-06" db="EMBL/GenBank/DDBJ databases">
        <title>The Natural Products Discovery Center: Release of the First 8490 Sequenced Strains for Exploring Actinobacteria Biosynthetic Diversity.</title>
        <authorList>
            <person name="Kalkreuter E."/>
            <person name="Kautsar S.A."/>
            <person name="Yang D."/>
            <person name="Bader C.D."/>
            <person name="Teijaro C.N."/>
            <person name="Fluegel L."/>
            <person name="Davis C.M."/>
            <person name="Simpson J.R."/>
            <person name="Lauterbach L."/>
            <person name="Steele A.D."/>
            <person name="Gui C."/>
            <person name="Meng S."/>
            <person name="Li G."/>
            <person name="Viehrig K."/>
            <person name="Ye F."/>
            <person name="Su P."/>
            <person name="Kiefer A.F."/>
            <person name="Nichols A."/>
            <person name="Cepeda A.J."/>
            <person name="Yan W."/>
            <person name="Fan B."/>
            <person name="Jiang Y."/>
            <person name="Adhikari A."/>
            <person name="Zheng C.-J."/>
            <person name="Schuster L."/>
            <person name="Cowan T.M."/>
            <person name="Smanski M.J."/>
            <person name="Chevrette M.G."/>
            <person name="De Carvalho L.P.S."/>
            <person name="Shen B."/>
        </authorList>
    </citation>
    <scope>NUCLEOTIDE SEQUENCE [LARGE SCALE GENOMIC DNA]</scope>
    <source>
        <strain evidence="2 3">NPDC000837</strain>
    </source>
</reference>
<dbReference type="Pfam" id="PF18014">
    <property type="entry name" value="Acetyltransf_18"/>
    <property type="match status" value="1"/>
</dbReference>
<dbReference type="RefSeq" id="WP_351977590.1">
    <property type="nucleotide sequence ID" value="NZ_JBEPBX010000022.1"/>
</dbReference>
<feature type="domain" description="N-acetyltransferase" evidence="1">
    <location>
        <begin position="4"/>
        <end position="155"/>
    </location>
</feature>
<proteinExistence type="predicted"/>
<dbReference type="InterPro" id="IPR016181">
    <property type="entry name" value="Acyl_CoA_acyltransferase"/>
</dbReference>